<evidence type="ECO:0000256" key="3">
    <source>
        <dbReference type="ARBA" id="ARBA00022448"/>
    </source>
</evidence>
<sequence>MTFDEYVDLLGPAALETLQMVGLTTLWTVVFGLPLGVALYALSPRGLRPQGLAYKAIGLVVNIGRSVPFILLMLAIIPVTRLLVGTSIGSAAAVVPLAVAAVPFFARLVESSLLEVDPGLVEAARSMGAHGFGIVGRVLVPEALPSIIRNVTVTVVAVIGYSAMAGAIGGGGLGAVAVRFGYQRFQYDVMIVAVIVLVVFVQLIQLAGDLISRRLDRR</sequence>
<comment type="caution">
    <text evidence="10">The sequence shown here is derived from an EMBL/GenBank/DDBJ whole genome shotgun (WGS) entry which is preliminary data.</text>
</comment>
<dbReference type="PANTHER" id="PTHR30450">
    <property type="entry name" value="ABC TRANSPORTER PERMEASE"/>
    <property type="match status" value="1"/>
</dbReference>
<dbReference type="Pfam" id="PF00528">
    <property type="entry name" value="BPD_transp_1"/>
    <property type="match status" value="1"/>
</dbReference>
<gene>
    <name evidence="10" type="ORF">Afil01_48750</name>
</gene>
<keyword evidence="4" id="KW-1003">Cell membrane</keyword>
<dbReference type="EMBL" id="BSTX01000003">
    <property type="protein sequence ID" value="GLZ80068.1"/>
    <property type="molecule type" value="Genomic_DNA"/>
</dbReference>
<feature type="transmembrane region" description="Helical" evidence="8">
    <location>
        <begin position="20"/>
        <end position="42"/>
    </location>
</feature>
<comment type="subcellular location">
    <subcellularLocation>
        <location evidence="1 8">Cell membrane</location>
        <topology evidence="1 8">Multi-pass membrane protein</topology>
    </subcellularLocation>
</comment>
<evidence type="ECO:0000256" key="2">
    <source>
        <dbReference type="ARBA" id="ARBA00007069"/>
    </source>
</evidence>
<dbReference type="GO" id="GO:0048473">
    <property type="term" value="P:D-methionine transmembrane transport"/>
    <property type="evidence" value="ECO:0007669"/>
    <property type="project" value="TreeGrafter"/>
</dbReference>
<evidence type="ECO:0000256" key="1">
    <source>
        <dbReference type="ARBA" id="ARBA00004651"/>
    </source>
</evidence>
<name>A0A9W6SQ46_9ACTN</name>
<dbReference type="AlphaFoldDB" id="A0A9W6SQ46"/>
<organism evidence="10 11">
    <name type="scientific">Actinorhabdospora filicis</name>
    <dbReference type="NCBI Taxonomy" id="1785913"/>
    <lineage>
        <taxon>Bacteria</taxon>
        <taxon>Bacillati</taxon>
        <taxon>Actinomycetota</taxon>
        <taxon>Actinomycetes</taxon>
        <taxon>Micromonosporales</taxon>
        <taxon>Micromonosporaceae</taxon>
        <taxon>Actinorhabdospora</taxon>
    </lineage>
</organism>
<dbReference type="InterPro" id="IPR035906">
    <property type="entry name" value="MetI-like_sf"/>
</dbReference>
<dbReference type="InterPro" id="IPR000515">
    <property type="entry name" value="MetI-like"/>
</dbReference>
<evidence type="ECO:0000256" key="5">
    <source>
        <dbReference type="ARBA" id="ARBA00022692"/>
    </source>
</evidence>
<keyword evidence="5 8" id="KW-0812">Transmembrane</keyword>
<keyword evidence="3 8" id="KW-0813">Transport</keyword>
<evidence type="ECO:0000313" key="10">
    <source>
        <dbReference type="EMBL" id="GLZ80068.1"/>
    </source>
</evidence>
<dbReference type="CDD" id="cd06261">
    <property type="entry name" value="TM_PBP2"/>
    <property type="match status" value="1"/>
</dbReference>
<feature type="transmembrane region" description="Helical" evidence="8">
    <location>
        <begin position="189"/>
        <end position="211"/>
    </location>
</feature>
<proteinExistence type="inferred from homology"/>
<feature type="transmembrane region" description="Helical" evidence="8">
    <location>
        <begin position="54"/>
        <end position="77"/>
    </location>
</feature>
<protein>
    <submittedName>
        <fullName evidence="10">ABC transporter permease</fullName>
    </submittedName>
</protein>
<evidence type="ECO:0000256" key="4">
    <source>
        <dbReference type="ARBA" id="ARBA00022475"/>
    </source>
</evidence>
<reference evidence="10" key="1">
    <citation type="submission" date="2023-03" db="EMBL/GenBank/DDBJ databases">
        <title>Actinorhabdospora filicis NBRC 111898.</title>
        <authorList>
            <person name="Ichikawa N."/>
            <person name="Sato H."/>
            <person name="Tonouchi N."/>
        </authorList>
    </citation>
    <scope>NUCLEOTIDE SEQUENCE</scope>
    <source>
        <strain evidence="10">NBRC 111898</strain>
    </source>
</reference>
<dbReference type="PANTHER" id="PTHR30450:SF1">
    <property type="entry name" value="D-METHIONINE TRANSPORT SYSTEM PERMEASE PROTEIN METI-RELATED"/>
    <property type="match status" value="1"/>
</dbReference>
<accession>A0A9W6SQ46</accession>
<feature type="transmembrane region" description="Helical" evidence="8">
    <location>
        <begin position="83"/>
        <end position="106"/>
    </location>
</feature>
<dbReference type="SUPFAM" id="SSF161098">
    <property type="entry name" value="MetI-like"/>
    <property type="match status" value="1"/>
</dbReference>
<dbReference type="GO" id="GO:0005886">
    <property type="term" value="C:plasma membrane"/>
    <property type="evidence" value="ECO:0007669"/>
    <property type="project" value="UniProtKB-SubCell"/>
</dbReference>
<evidence type="ECO:0000256" key="7">
    <source>
        <dbReference type="ARBA" id="ARBA00023136"/>
    </source>
</evidence>
<evidence type="ECO:0000259" key="9">
    <source>
        <dbReference type="PROSITE" id="PS50928"/>
    </source>
</evidence>
<dbReference type="Gene3D" id="1.10.3720.10">
    <property type="entry name" value="MetI-like"/>
    <property type="match status" value="1"/>
</dbReference>
<keyword evidence="6 8" id="KW-1133">Transmembrane helix</keyword>
<evidence type="ECO:0000313" key="11">
    <source>
        <dbReference type="Proteomes" id="UP001165079"/>
    </source>
</evidence>
<dbReference type="PROSITE" id="PS50928">
    <property type="entry name" value="ABC_TM1"/>
    <property type="match status" value="1"/>
</dbReference>
<dbReference type="RefSeq" id="WP_285665192.1">
    <property type="nucleotide sequence ID" value="NZ_BSTX01000003.1"/>
</dbReference>
<feature type="domain" description="ABC transmembrane type-1" evidence="9">
    <location>
        <begin position="14"/>
        <end position="208"/>
    </location>
</feature>
<comment type="similarity">
    <text evidence="2">Belongs to the binding-protein-dependent transport system permease family. CysTW subfamily.</text>
</comment>
<dbReference type="FunFam" id="1.10.3720.10:FF:000002">
    <property type="entry name" value="D-methionine ABC transporter permease MetI"/>
    <property type="match status" value="1"/>
</dbReference>
<evidence type="ECO:0000256" key="8">
    <source>
        <dbReference type="RuleBase" id="RU363032"/>
    </source>
</evidence>
<dbReference type="Proteomes" id="UP001165079">
    <property type="component" value="Unassembled WGS sequence"/>
</dbReference>
<evidence type="ECO:0000256" key="6">
    <source>
        <dbReference type="ARBA" id="ARBA00022989"/>
    </source>
</evidence>
<keyword evidence="7 8" id="KW-0472">Membrane</keyword>
<keyword evidence="11" id="KW-1185">Reference proteome</keyword>
<dbReference type="InterPro" id="IPR051322">
    <property type="entry name" value="AA_ABC_Transporter_Permease"/>
</dbReference>
<feature type="transmembrane region" description="Helical" evidence="8">
    <location>
        <begin position="151"/>
        <end position="177"/>
    </location>
</feature>